<dbReference type="InterPro" id="IPR040632">
    <property type="entry name" value="Sulfotransfer_4"/>
</dbReference>
<dbReference type="InterPro" id="IPR027417">
    <property type="entry name" value="P-loop_NTPase"/>
</dbReference>
<dbReference type="SUPFAM" id="SSF52540">
    <property type="entry name" value="P-loop containing nucleoside triphosphate hydrolases"/>
    <property type="match status" value="1"/>
</dbReference>
<evidence type="ECO:0000256" key="1">
    <source>
        <dbReference type="SAM" id="Phobius"/>
    </source>
</evidence>
<proteinExistence type="predicted"/>
<evidence type="ECO:0008006" key="4">
    <source>
        <dbReference type="Google" id="ProtNLM"/>
    </source>
</evidence>
<organism evidence="2 3">
    <name type="scientific">Knufia obscura</name>
    <dbReference type="NCBI Taxonomy" id="1635080"/>
    <lineage>
        <taxon>Eukaryota</taxon>
        <taxon>Fungi</taxon>
        <taxon>Dikarya</taxon>
        <taxon>Ascomycota</taxon>
        <taxon>Pezizomycotina</taxon>
        <taxon>Eurotiomycetes</taxon>
        <taxon>Chaetothyriomycetidae</taxon>
        <taxon>Chaetothyriales</taxon>
        <taxon>Trichomeriaceae</taxon>
        <taxon>Knufia</taxon>
    </lineage>
</organism>
<dbReference type="Proteomes" id="UP001334248">
    <property type="component" value="Unassembled WGS sequence"/>
</dbReference>
<reference evidence="2 3" key="1">
    <citation type="journal article" date="2023" name="Res Sq">
        <title>Genomic and morphological characterization of Knufia obscura isolated from the Mars 2020 spacecraft assembly facility.</title>
        <authorList>
            <person name="Chander A.M."/>
            <person name="Teixeira M.M."/>
            <person name="Singh N.K."/>
            <person name="Williams M.P."/>
            <person name="Parker C.W."/>
            <person name="Leo P."/>
            <person name="Stajich J.E."/>
            <person name="Torok T."/>
            <person name="Tighe S."/>
            <person name="Mason C.E."/>
            <person name="Venkateswaran K."/>
        </authorList>
    </citation>
    <scope>NUCLEOTIDE SEQUENCE [LARGE SCALE GENOMIC DNA]</scope>
    <source>
        <strain evidence="2 3">CCFEE 5817</strain>
    </source>
</reference>
<dbReference type="RefSeq" id="XP_064733762.1">
    <property type="nucleotide sequence ID" value="XM_064871309.1"/>
</dbReference>
<accession>A0ABR0RYJ6</accession>
<comment type="caution">
    <text evidence="2">The sequence shown here is derived from an EMBL/GenBank/DDBJ whole genome shotgun (WGS) entry which is preliminary data.</text>
</comment>
<keyword evidence="1" id="KW-0472">Membrane</keyword>
<keyword evidence="1" id="KW-1133">Transmembrane helix</keyword>
<dbReference type="PANTHER" id="PTHR36978:SF3">
    <property type="entry name" value="P-LOOP CONTAINING NUCLEOSIDE TRIPHOSPHATE HYDROLASE PROTEIN"/>
    <property type="match status" value="1"/>
</dbReference>
<evidence type="ECO:0000313" key="2">
    <source>
        <dbReference type="EMBL" id="KAK5945672.1"/>
    </source>
</evidence>
<name>A0ABR0RYJ6_9EURO</name>
<dbReference type="Pfam" id="PF17784">
    <property type="entry name" value="Sulfotransfer_4"/>
    <property type="match status" value="1"/>
</dbReference>
<sequence>ADLKYVEARTSYTDQELYNLLTSPYGTMGHAASKPDPNAKFRVIGAGLSRTATTSFGAALTELLDGPCHHGGTQLLCSDESVIKRWIDVFRKTPIQNEQDKKVIHTEIKSLMDGYVGCTDLPGNAVVEELLEIYPDAVVICTVRDPEKWWQSIRPIVENANFTVLSWILAPVPRFRYFRTYHDALDEGNFGKAHFKEGEKKMPSAVTYERHIEYLKRVVPKDRLFFFDVRDGWEPLCQILGVPVPKDKPFPRLNDAAAVEGIMKSGIKQGMVTWAGIGVTAAAGLYTGLRMARIL</sequence>
<evidence type="ECO:0000313" key="3">
    <source>
        <dbReference type="Proteomes" id="UP001334248"/>
    </source>
</evidence>
<dbReference type="Gene3D" id="3.40.50.300">
    <property type="entry name" value="P-loop containing nucleotide triphosphate hydrolases"/>
    <property type="match status" value="1"/>
</dbReference>
<dbReference type="EMBL" id="JAVHJV010000002">
    <property type="protein sequence ID" value="KAK5945672.1"/>
    <property type="molecule type" value="Genomic_DNA"/>
</dbReference>
<dbReference type="PANTHER" id="PTHR36978">
    <property type="entry name" value="P-LOOP CONTAINING NUCLEOTIDE TRIPHOSPHATE HYDROLASE"/>
    <property type="match status" value="1"/>
</dbReference>
<keyword evidence="3" id="KW-1185">Reference proteome</keyword>
<gene>
    <name evidence="2" type="ORF">PMZ80_002878</name>
</gene>
<dbReference type="GeneID" id="89996327"/>
<protein>
    <recommendedName>
        <fullName evidence="4">NAD dependent epimerase/dehydratase</fullName>
    </recommendedName>
</protein>
<feature type="non-terminal residue" evidence="2">
    <location>
        <position position="1"/>
    </location>
</feature>
<keyword evidence="1" id="KW-0812">Transmembrane</keyword>
<feature type="transmembrane region" description="Helical" evidence="1">
    <location>
        <begin position="271"/>
        <end position="289"/>
    </location>
</feature>